<dbReference type="Proteomes" id="UP001143362">
    <property type="component" value="Unassembled WGS sequence"/>
</dbReference>
<accession>A0ABT3TDZ3</accession>
<dbReference type="InterPro" id="IPR019253">
    <property type="entry name" value="DUF2244_TM"/>
</dbReference>
<keyword evidence="3" id="KW-1185">Reference proteome</keyword>
<feature type="transmembrane region" description="Helical" evidence="1">
    <location>
        <begin position="52"/>
        <end position="71"/>
    </location>
</feature>
<keyword evidence="1" id="KW-0812">Transmembrane</keyword>
<keyword evidence="1" id="KW-1133">Transmembrane helix</keyword>
<proteinExistence type="predicted"/>
<dbReference type="RefSeq" id="WP_279244471.1">
    <property type="nucleotide sequence ID" value="NZ_SHNN01000001.1"/>
</dbReference>
<comment type="caution">
    <text evidence="2">The sequence shown here is derived from an EMBL/GenBank/DDBJ whole genome shotgun (WGS) entry which is preliminary data.</text>
</comment>
<evidence type="ECO:0000256" key="1">
    <source>
        <dbReference type="SAM" id="Phobius"/>
    </source>
</evidence>
<sequence length="167" mass="19182">MVYQQQHQEHEVLIAEPNRSASWQANKWALVAMCMLSGTIASGFAFVGAWPILPFAGLEMAALGTALYYVCWKLRYRHVVTFDEQEVRIQKGHYHPRQSWSFERRNTRIIISTKPHPWDAPGISLSHRGETVCLGEFLSKDDAQQLIELLRSRLRVQSHSANTSKDF</sequence>
<organism evidence="2 3">
    <name type="scientific">Candidatus Litorirhabdus singularis</name>
    <dbReference type="NCBI Taxonomy" id="2518993"/>
    <lineage>
        <taxon>Bacteria</taxon>
        <taxon>Pseudomonadati</taxon>
        <taxon>Pseudomonadota</taxon>
        <taxon>Gammaproteobacteria</taxon>
        <taxon>Cellvibrionales</taxon>
        <taxon>Halieaceae</taxon>
        <taxon>Candidatus Litorirhabdus</taxon>
    </lineage>
</organism>
<reference evidence="2" key="1">
    <citation type="submission" date="2019-02" db="EMBL/GenBank/DDBJ databases">
        <authorList>
            <person name="Li S.-H."/>
        </authorList>
    </citation>
    <scope>NUCLEOTIDE SEQUENCE</scope>
    <source>
        <strain evidence="2">IMCC14734</strain>
    </source>
</reference>
<keyword evidence="1" id="KW-0472">Membrane</keyword>
<feature type="transmembrane region" description="Helical" evidence="1">
    <location>
        <begin position="28"/>
        <end position="46"/>
    </location>
</feature>
<evidence type="ECO:0000313" key="3">
    <source>
        <dbReference type="Proteomes" id="UP001143362"/>
    </source>
</evidence>
<protein>
    <submittedName>
        <fullName evidence="2">DUF2244 domain-containing protein</fullName>
    </submittedName>
</protein>
<gene>
    <name evidence="2" type="ORF">EYC98_06345</name>
</gene>
<dbReference type="Pfam" id="PF10003">
    <property type="entry name" value="DUF2244"/>
    <property type="match status" value="1"/>
</dbReference>
<dbReference type="EMBL" id="SHNN01000001">
    <property type="protein sequence ID" value="MCX2980493.1"/>
    <property type="molecule type" value="Genomic_DNA"/>
</dbReference>
<name>A0ABT3TDZ3_9GAMM</name>
<evidence type="ECO:0000313" key="2">
    <source>
        <dbReference type="EMBL" id="MCX2980493.1"/>
    </source>
</evidence>